<sequence>MPQRPRLLSRLTVTKGNASNHSQSSDTQYHIFGSTRFQWRLLRYVGLLRSSEGFWTTYGRHMSRLATARFGINKQGLDVTDTIFCDFLETFDILKSTSDSVLPDYACGGNVEKTEDDGGKRKVVDTQCFSEGYQLLPCNDENEQFELNHSPRPEEESQSANDHVNVIITSEPSDLQMQQAEQSQISVTERRDESQTIEASKSKGTAGRRTLEGVIRVVVEPQSFWSFIPKTAWADPDVGFTNEERTVLEAFLRRLKFDNTAFHASCGRQFPVITLSLVSIEHSWWRQHSMLAPSKSAPKTHICISGFNKSEDIQAFDYLMSTKGYKHLYSPLKLCYEKRRIILSAVSSLPDINPSSTRTLCGGLATFEDPNGSLRTSTIGGMIEINGQTFALTTSHHPEDETVAENQKDAPSLANLITAFANGEFEDGDSLQPGTPESVTMLSKHHEEDKTFDDTAIGPDSNRGSLLSQDSDELWNDWSLVSVEPSRRLPNIVLDSNEGVQITAFGSLDAASFLDKNPWHVSIISGMSGVVHGVLSSNPSCMLAGAGNSFESWSIRLTKSGK</sequence>
<proteinExistence type="predicted"/>
<keyword evidence="3" id="KW-1185">Reference proteome</keyword>
<evidence type="ECO:0000256" key="1">
    <source>
        <dbReference type="SAM" id="MobiDB-lite"/>
    </source>
</evidence>
<feature type="region of interest" description="Disordered" evidence="1">
    <location>
        <begin position="443"/>
        <end position="462"/>
    </location>
</feature>
<comment type="caution">
    <text evidence="2">The sequence shown here is derived from an EMBL/GenBank/DDBJ whole genome shotgun (WGS) entry which is preliminary data.</text>
</comment>
<name>A0A135S255_9PEZI</name>
<evidence type="ECO:0000313" key="3">
    <source>
        <dbReference type="Proteomes" id="UP000070328"/>
    </source>
</evidence>
<reference evidence="2 3" key="1">
    <citation type="submission" date="2014-02" db="EMBL/GenBank/DDBJ databases">
        <title>The genome sequence of Colletotrichum simmondsii CBS122122.</title>
        <authorList>
            <person name="Baroncelli R."/>
            <person name="Thon M.R."/>
        </authorList>
    </citation>
    <scope>NUCLEOTIDE SEQUENCE [LARGE SCALE GENOMIC DNA]</scope>
    <source>
        <strain evidence="2 3">CBS122122</strain>
    </source>
</reference>
<evidence type="ECO:0000313" key="2">
    <source>
        <dbReference type="EMBL" id="KXH29991.1"/>
    </source>
</evidence>
<accession>A0A135S255</accession>
<protein>
    <submittedName>
        <fullName evidence="2">Uncharacterized protein</fullName>
    </submittedName>
</protein>
<organism evidence="2 3">
    <name type="scientific">Colletotrichum simmondsii</name>
    <dbReference type="NCBI Taxonomy" id="703756"/>
    <lineage>
        <taxon>Eukaryota</taxon>
        <taxon>Fungi</taxon>
        <taxon>Dikarya</taxon>
        <taxon>Ascomycota</taxon>
        <taxon>Pezizomycotina</taxon>
        <taxon>Sordariomycetes</taxon>
        <taxon>Hypocreomycetidae</taxon>
        <taxon>Glomerellales</taxon>
        <taxon>Glomerellaceae</taxon>
        <taxon>Colletotrichum</taxon>
        <taxon>Colletotrichum acutatum species complex</taxon>
    </lineage>
</organism>
<feature type="compositionally biased region" description="Polar residues" evidence="1">
    <location>
        <begin position="171"/>
        <end position="187"/>
    </location>
</feature>
<gene>
    <name evidence="2" type="ORF">CSIM01_00705</name>
</gene>
<feature type="compositionally biased region" description="Basic and acidic residues" evidence="1">
    <location>
        <begin position="444"/>
        <end position="453"/>
    </location>
</feature>
<feature type="region of interest" description="Disordered" evidence="1">
    <location>
        <begin position="171"/>
        <end position="205"/>
    </location>
</feature>
<dbReference type="Proteomes" id="UP000070328">
    <property type="component" value="Unassembled WGS sequence"/>
</dbReference>
<dbReference type="AlphaFoldDB" id="A0A135S255"/>
<dbReference type="EMBL" id="JFBX01000728">
    <property type="protein sequence ID" value="KXH29991.1"/>
    <property type="molecule type" value="Genomic_DNA"/>
</dbReference>